<protein>
    <submittedName>
        <fullName evidence="2">F1F0 ATPase subunit 2</fullName>
    </submittedName>
</protein>
<name>A0A4R1F4M7_9GAMM</name>
<sequence>MMIESINFEAINTFANWSAWLMAFLVGGFAGFVYFFGLWLTLKKLTISNNPALLMLSSLILRMAFVMFIFYLIMRNIGWQGLLIALLGLIVVRFILTRKYKPEPVNQSVKQAATVAAVDRVDTAKPI</sequence>
<proteinExistence type="predicted"/>
<feature type="transmembrane region" description="Helical" evidence="1">
    <location>
        <begin position="79"/>
        <end position="96"/>
    </location>
</feature>
<dbReference type="RefSeq" id="WP_131905868.1">
    <property type="nucleotide sequence ID" value="NZ_BAAAFU010000004.1"/>
</dbReference>
<dbReference type="OrthoDB" id="467414at2"/>
<dbReference type="NCBIfam" id="TIGR03165">
    <property type="entry name" value="F1F0_chp_2"/>
    <property type="match status" value="1"/>
</dbReference>
<evidence type="ECO:0000313" key="3">
    <source>
        <dbReference type="Proteomes" id="UP000294887"/>
    </source>
</evidence>
<feature type="transmembrane region" description="Helical" evidence="1">
    <location>
        <begin position="52"/>
        <end position="73"/>
    </location>
</feature>
<keyword evidence="1" id="KW-0812">Transmembrane</keyword>
<gene>
    <name evidence="2" type="ORF">EV695_2114</name>
</gene>
<keyword evidence="1" id="KW-1133">Transmembrane helix</keyword>
<keyword evidence="1" id="KW-0472">Membrane</keyword>
<feature type="transmembrane region" description="Helical" evidence="1">
    <location>
        <begin position="20"/>
        <end position="40"/>
    </location>
</feature>
<dbReference type="Proteomes" id="UP000294887">
    <property type="component" value="Unassembled WGS sequence"/>
</dbReference>
<dbReference type="InterPro" id="IPR017581">
    <property type="entry name" value="AtpR-like"/>
</dbReference>
<keyword evidence="3" id="KW-1185">Reference proteome</keyword>
<evidence type="ECO:0000313" key="2">
    <source>
        <dbReference type="EMBL" id="TCJ87602.1"/>
    </source>
</evidence>
<comment type="caution">
    <text evidence="2">The sequence shown here is derived from an EMBL/GenBank/DDBJ whole genome shotgun (WGS) entry which is preliminary data.</text>
</comment>
<organism evidence="2 3">
    <name type="scientific">Cocleimonas flava</name>
    <dbReference type="NCBI Taxonomy" id="634765"/>
    <lineage>
        <taxon>Bacteria</taxon>
        <taxon>Pseudomonadati</taxon>
        <taxon>Pseudomonadota</taxon>
        <taxon>Gammaproteobacteria</taxon>
        <taxon>Thiotrichales</taxon>
        <taxon>Thiotrichaceae</taxon>
        <taxon>Cocleimonas</taxon>
    </lineage>
</organism>
<evidence type="ECO:0000256" key="1">
    <source>
        <dbReference type="SAM" id="Phobius"/>
    </source>
</evidence>
<dbReference type="AlphaFoldDB" id="A0A4R1F4M7"/>
<accession>A0A4R1F4M7</accession>
<reference evidence="2 3" key="1">
    <citation type="submission" date="2019-03" db="EMBL/GenBank/DDBJ databases">
        <title>Genomic Encyclopedia of Type Strains, Phase IV (KMG-IV): sequencing the most valuable type-strain genomes for metagenomic binning, comparative biology and taxonomic classification.</title>
        <authorList>
            <person name="Goeker M."/>
        </authorList>
    </citation>
    <scope>NUCLEOTIDE SEQUENCE [LARGE SCALE GENOMIC DNA]</scope>
    <source>
        <strain evidence="2 3">DSM 24830</strain>
    </source>
</reference>
<dbReference type="EMBL" id="SMFQ01000003">
    <property type="protein sequence ID" value="TCJ87602.1"/>
    <property type="molecule type" value="Genomic_DNA"/>
</dbReference>
<dbReference type="Pfam" id="PF12966">
    <property type="entry name" value="AtpR"/>
    <property type="match status" value="1"/>
</dbReference>